<accession>A0A1D7YI07</accession>
<organism evidence="2 3">
    <name type="scientific">Streptomyces fodineus</name>
    <dbReference type="NCBI Taxonomy" id="1904616"/>
    <lineage>
        <taxon>Bacteria</taxon>
        <taxon>Bacillati</taxon>
        <taxon>Actinomycetota</taxon>
        <taxon>Actinomycetes</taxon>
        <taxon>Kitasatosporales</taxon>
        <taxon>Streptomycetaceae</taxon>
        <taxon>Streptomyces</taxon>
    </lineage>
</organism>
<evidence type="ECO:0000313" key="2">
    <source>
        <dbReference type="EMBL" id="AOR35180.1"/>
    </source>
</evidence>
<dbReference type="RefSeq" id="WP_069781719.1">
    <property type="nucleotide sequence ID" value="NZ_CP017248.1"/>
</dbReference>
<dbReference type="AlphaFoldDB" id="A0A1D7YI07"/>
<feature type="compositionally biased region" description="Pro residues" evidence="1">
    <location>
        <begin position="1"/>
        <end position="10"/>
    </location>
</feature>
<gene>
    <name evidence="2" type="ORF">BFF78_32640</name>
</gene>
<proteinExistence type="predicted"/>
<reference evidence="3" key="1">
    <citation type="submission" date="2016-09" db="EMBL/GenBank/DDBJ databases">
        <title>Streptomyces puniciscabiei strain:TW1S1 Genome sequencing and assembly.</title>
        <authorList>
            <person name="Kim M.-K."/>
            <person name="Kim S.B."/>
        </authorList>
    </citation>
    <scope>NUCLEOTIDE SEQUENCE [LARGE SCALE GENOMIC DNA]</scope>
    <source>
        <strain evidence="3">TW1S1</strain>
    </source>
</reference>
<feature type="compositionally biased region" description="Pro residues" evidence="1">
    <location>
        <begin position="129"/>
        <end position="138"/>
    </location>
</feature>
<protein>
    <submittedName>
        <fullName evidence="2">Uncharacterized protein</fullName>
    </submittedName>
</protein>
<evidence type="ECO:0000313" key="3">
    <source>
        <dbReference type="Proteomes" id="UP000094960"/>
    </source>
</evidence>
<dbReference type="EMBL" id="CP017248">
    <property type="protein sequence ID" value="AOR35180.1"/>
    <property type="molecule type" value="Genomic_DNA"/>
</dbReference>
<name>A0A1D7YI07_9ACTN</name>
<sequence>MHTYDIPPPRRSAFGSVPSTRVTQDGTGGASATPIYDMLYAEWVKTFRTLPGDRSGEEGLRFSPFGLLPDRTTGSYGSYGGHRPGSFSSSYSAYSAGAYSARQQSQSQWQRVGGLGRQQDTGMHHVPAALPPGPRRGE</sequence>
<evidence type="ECO:0000256" key="1">
    <source>
        <dbReference type="SAM" id="MobiDB-lite"/>
    </source>
</evidence>
<dbReference type="KEGG" id="spun:BFF78_32640"/>
<feature type="region of interest" description="Disordered" evidence="1">
    <location>
        <begin position="1"/>
        <end position="32"/>
    </location>
</feature>
<keyword evidence="3" id="KW-1185">Reference proteome</keyword>
<dbReference type="Proteomes" id="UP000094960">
    <property type="component" value="Chromosome"/>
</dbReference>
<feature type="region of interest" description="Disordered" evidence="1">
    <location>
        <begin position="105"/>
        <end position="138"/>
    </location>
</feature>